<evidence type="ECO:0000313" key="3">
    <source>
        <dbReference type="Proteomes" id="UP000314294"/>
    </source>
</evidence>
<sequence length="169" mass="18875">MGSDFFSLIWSPGMLYSTVHWNTESLSAFLSCMYRVLLTVDRPDASFTTEEIMLVSDRGGGGTQVKRSMADSQKTLSIVVASPTPLGPAVTWQKKSSSSAGSTEEMVKEKSSPIVTRPVRRVPSSLFPTPPWEKATRFLVPPSSWMYGQVDGDVERGWRKHGERWKKEK</sequence>
<dbReference type="EMBL" id="SRLO01006192">
    <property type="protein sequence ID" value="TNN28994.1"/>
    <property type="molecule type" value="Genomic_DNA"/>
</dbReference>
<keyword evidence="3" id="KW-1185">Reference proteome</keyword>
<organism evidence="2 3">
    <name type="scientific">Liparis tanakae</name>
    <name type="common">Tanaka's snailfish</name>
    <dbReference type="NCBI Taxonomy" id="230148"/>
    <lineage>
        <taxon>Eukaryota</taxon>
        <taxon>Metazoa</taxon>
        <taxon>Chordata</taxon>
        <taxon>Craniata</taxon>
        <taxon>Vertebrata</taxon>
        <taxon>Euteleostomi</taxon>
        <taxon>Actinopterygii</taxon>
        <taxon>Neopterygii</taxon>
        <taxon>Teleostei</taxon>
        <taxon>Neoteleostei</taxon>
        <taxon>Acanthomorphata</taxon>
        <taxon>Eupercaria</taxon>
        <taxon>Perciformes</taxon>
        <taxon>Cottioidei</taxon>
        <taxon>Cottales</taxon>
        <taxon>Liparidae</taxon>
        <taxon>Liparis</taxon>
    </lineage>
</organism>
<protein>
    <submittedName>
        <fullName evidence="2">Uncharacterized protein</fullName>
    </submittedName>
</protein>
<reference evidence="2 3" key="1">
    <citation type="submission" date="2019-03" db="EMBL/GenBank/DDBJ databases">
        <title>First draft genome of Liparis tanakae, snailfish: a comprehensive survey of snailfish specific genes.</title>
        <authorList>
            <person name="Kim W."/>
            <person name="Song I."/>
            <person name="Jeong J.-H."/>
            <person name="Kim D."/>
            <person name="Kim S."/>
            <person name="Ryu S."/>
            <person name="Song J.Y."/>
            <person name="Lee S.K."/>
        </authorList>
    </citation>
    <scope>NUCLEOTIDE SEQUENCE [LARGE SCALE GENOMIC DNA]</scope>
    <source>
        <tissue evidence="2">Muscle</tissue>
    </source>
</reference>
<evidence type="ECO:0000313" key="2">
    <source>
        <dbReference type="EMBL" id="TNN28994.1"/>
    </source>
</evidence>
<accession>A0A4Z2EKL4</accession>
<dbReference type="AlphaFoldDB" id="A0A4Z2EKL4"/>
<comment type="caution">
    <text evidence="2">The sequence shown here is derived from an EMBL/GenBank/DDBJ whole genome shotgun (WGS) entry which is preliminary data.</text>
</comment>
<feature type="region of interest" description="Disordered" evidence="1">
    <location>
        <begin position="89"/>
        <end position="112"/>
    </location>
</feature>
<name>A0A4Z2EKL4_9TELE</name>
<evidence type="ECO:0000256" key="1">
    <source>
        <dbReference type="SAM" id="MobiDB-lite"/>
    </source>
</evidence>
<dbReference type="Proteomes" id="UP000314294">
    <property type="component" value="Unassembled WGS sequence"/>
</dbReference>
<proteinExistence type="predicted"/>
<feature type="compositionally biased region" description="Polar residues" evidence="1">
    <location>
        <begin position="93"/>
        <end position="102"/>
    </location>
</feature>
<gene>
    <name evidence="2" type="ORF">EYF80_060859</name>
</gene>